<dbReference type="RefSeq" id="WP_074757565.1">
    <property type="nucleotide sequence ID" value="NZ_CM009896.1"/>
</dbReference>
<dbReference type="SMART" id="SM00671">
    <property type="entry name" value="SEL1"/>
    <property type="match status" value="4"/>
</dbReference>
<reference evidence="1 4" key="2">
    <citation type="submission" date="2017-09" db="EMBL/GenBank/DDBJ databases">
        <title>High-quality draft genome sequence of Butyrivibrio fibrisolvens INBov1, isolated from cow rumen.</title>
        <authorList>
            <person name="Rodriguez Hernaez J."/>
            <person name="Rivarola M."/>
            <person name="Paniego N."/>
            <person name="Cravero S."/>
            <person name="Ceron Cucchi M."/>
            <person name="Martinez M.C."/>
        </authorList>
    </citation>
    <scope>NUCLEOTIDE SEQUENCE [LARGE SCALE GENOMIC DNA]</scope>
    <source>
        <strain evidence="1 4">INBov1</strain>
    </source>
</reference>
<accession>A0A1H9VBW2</accession>
<dbReference type="Proteomes" id="UP000182584">
    <property type="component" value="Unassembled WGS sequence"/>
</dbReference>
<organism evidence="2 3">
    <name type="scientific">Butyrivibrio fibrisolvens</name>
    <dbReference type="NCBI Taxonomy" id="831"/>
    <lineage>
        <taxon>Bacteria</taxon>
        <taxon>Bacillati</taxon>
        <taxon>Bacillota</taxon>
        <taxon>Clostridia</taxon>
        <taxon>Lachnospirales</taxon>
        <taxon>Lachnospiraceae</taxon>
        <taxon>Butyrivibrio</taxon>
    </lineage>
</organism>
<sequence>MRIQKIRLISKKLGQYSSALREESEQKLTISNSGRLWFTAYSGRDDEDQDYSAVRKLGASIGKELAVEILEYVNDVFYGRKEGKYISDDSGSFELIITDTKGNNYIYGGELSRNADRIISNLSVKLRELIPIDNLFLFDGGELQPGEKTSVRYCYCSVEPKGMTTNYFYISDFGLLQSGSFVEIPFGKKNTIMKGTVISSNYFEGEDVPFAVELTKHIIREISQDEFENTDELNDNLSREDQDDLDEVEDLIENENYDGMYQWAFEHHERDDVQQIMAKVVQCYEECVRQNMPVAALNLGTLYYEGRYVRQDYQKAFELYKIAADAGEPRAISNLGYCYYYGRHQEVDYEKAYEYFLKGALLFDDANCLFKLGDMYLQGYHVEKNERYAYLMYERAMFECYGDDGRPDPIIPDIMQKMGQCYLYGIGISPDVPKALTLLNNALTGFYYRKKDDPNAVQLIAETKKCIEDAEKILDSEE</sequence>
<reference evidence="2 3" key="1">
    <citation type="submission" date="2016-10" db="EMBL/GenBank/DDBJ databases">
        <authorList>
            <person name="de Groot N.N."/>
        </authorList>
    </citation>
    <scope>NUCLEOTIDE SEQUENCE [LARGE SCALE GENOMIC DNA]</scope>
    <source>
        <strain evidence="2 3">AR40</strain>
    </source>
</reference>
<proteinExistence type="predicted"/>
<evidence type="ECO:0000313" key="4">
    <source>
        <dbReference type="Proteomes" id="UP000245488"/>
    </source>
</evidence>
<evidence type="ECO:0000313" key="3">
    <source>
        <dbReference type="Proteomes" id="UP000182584"/>
    </source>
</evidence>
<dbReference type="InterPro" id="IPR050767">
    <property type="entry name" value="Sel1_AlgK"/>
</dbReference>
<keyword evidence="4" id="KW-1185">Reference proteome</keyword>
<dbReference type="Gene3D" id="1.25.40.10">
    <property type="entry name" value="Tetratricopeptide repeat domain"/>
    <property type="match status" value="1"/>
</dbReference>
<dbReference type="AlphaFoldDB" id="A0A1H9VBW2"/>
<dbReference type="EMBL" id="FOGJ01000022">
    <property type="protein sequence ID" value="SES19031.1"/>
    <property type="molecule type" value="Genomic_DNA"/>
</dbReference>
<name>A0A1H9VBW2_BUTFI</name>
<dbReference type="InterPro" id="IPR006597">
    <property type="entry name" value="Sel1-like"/>
</dbReference>
<dbReference type="OrthoDB" id="1835195at2"/>
<dbReference type="InterPro" id="IPR011990">
    <property type="entry name" value="TPR-like_helical_dom_sf"/>
</dbReference>
<dbReference type="Pfam" id="PF08238">
    <property type="entry name" value="Sel1"/>
    <property type="match status" value="4"/>
</dbReference>
<gene>
    <name evidence="1" type="ORF">CPT75_18030</name>
    <name evidence="2" type="ORF">SAMN04487884_12250</name>
</gene>
<dbReference type="GO" id="GO:0036503">
    <property type="term" value="P:ERAD pathway"/>
    <property type="evidence" value="ECO:0007669"/>
    <property type="project" value="TreeGrafter"/>
</dbReference>
<dbReference type="Proteomes" id="UP000245488">
    <property type="component" value="Chromosome"/>
</dbReference>
<evidence type="ECO:0000313" key="1">
    <source>
        <dbReference type="EMBL" id="PWT28875.1"/>
    </source>
</evidence>
<dbReference type="eggNOG" id="COG0790">
    <property type="taxonomic scope" value="Bacteria"/>
</dbReference>
<dbReference type="PANTHER" id="PTHR11102:SF162">
    <property type="entry name" value="HCP-LIKE PROTEIN"/>
    <property type="match status" value="1"/>
</dbReference>
<evidence type="ECO:0000313" key="2">
    <source>
        <dbReference type="EMBL" id="SES19031.1"/>
    </source>
</evidence>
<dbReference type="PANTHER" id="PTHR11102">
    <property type="entry name" value="SEL-1-LIKE PROTEIN"/>
    <property type="match status" value="1"/>
</dbReference>
<dbReference type="EMBL" id="NXNG01000001">
    <property type="protein sequence ID" value="PWT28875.1"/>
    <property type="molecule type" value="Genomic_DNA"/>
</dbReference>
<protein>
    <submittedName>
        <fullName evidence="1">Sel1 repeat family protein</fullName>
    </submittedName>
    <submittedName>
        <fullName evidence="2">TPR repeat</fullName>
    </submittedName>
</protein>
<dbReference type="SUPFAM" id="SSF81901">
    <property type="entry name" value="HCP-like"/>
    <property type="match status" value="1"/>
</dbReference>